<dbReference type="AlphaFoldDB" id="A0A7W6GAX5"/>
<dbReference type="RefSeq" id="WP_183899823.1">
    <property type="nucleotide sequence ID" value="NZ_JACIDW010000003.1"/>
</dbReference>
<name>A0A7W6GAX5_9HYPH</name>
<gene>
    <name evidence="1" type="ORF">GGQ67_001833</name>
</gene>
<protein>
    <submittedName>
        <fullName evidence="1">Putative membrane-anchored protein</fullName>
    </submittedName>
</protein>
<evidence type="ECO:0000313" key="2">
    <source>
        <dbReference type="Proteomes" id="UP000582090"/>
    </source>
</evidence>
<sequence>MSLFSFKGYSKRRCVTAAVTVALLQTAVLGYIVQSRASLLRNGTQVLLKTAPVDPRDFLRGDYVVLNYDISSVPVSSISGGMPKEAAQRSLWVRLKPGEGGFWQVAESSFEKLPQADGSVVLQSQPFYSYGETSQAETIRVEYGIERYYVPEGAGLALEEARRDGQVSITASIGANGVAQIKSLLVDGKPAYEEPLY</sequence>
<dbReference type="InterPro" id="IPR025833">
    <property type="entry name" value="GDYXXLXY"/>
</dbReference>
<evidence type="ECO:0000313" key="1">
    <source>
        <dbReference type="EMBL" id="MBB3964194.1"/>
    </source>
</evidence>
<keyword evidence="2" id="KW-1185">Reference proteome</keyword>
<proteinExistence type="predicted"/>
<dbReference type="Proteomes" id="UP000582090">
    <property type="component" value="Unassembled WGS sequence"/>
</dbReference>
<comment type="caution">
    <text evidence="1">The sequence shown here is derived from an EMBL/GenBank/DDBJ whole genome shotgun (WGS) entry which is preliminary data.</text>
</comment>
<accession>A0A7W6GAX5</accession>
<dbReference type="EMBL" id="JACIDW010000003">
    <property type="protein sequence ID" value="MBB3964194.1"/>
    <property type="molecule type" value="Genomic_DNA"/>
</dbReference>
<organism evidence="1 2">
    <name type="scientific">Rhizobium metallidurans</name>
    <dbReference type="NCBI Taxonomy" id="1265931"/>
    <lineage>
        <taxon>Bacteria</taxon>
        <taxon>Pseudomonadati</taxon>
        <taxon>Pseudomonadota</taxon>
        <taxon>Alphaproteobacteria</taxon>
        <taxon>Hyphomicrobiales</taxon>
        <taxon>Rhizobiaceae</taxon>
        <taxon>Rhizobium/Agrobacterium group</taxon>
        <taxon>Rhizobium</taxon>
    </lineage>
</organism>
<reference evidence="1 2" key="1">
    <citation type="submission" date="2020-08" db="EMBL/GenBank/DDBJ databases">
        <title>Genomic Encyclopedia of Type Strains, Phase IV (KMG-IV): sequencing the most valuable type-strain genomes for metagenomic binning, comparative biology and taxonomic classification.</title>
        <authorList>
            <person name="Goeker M."/>
        </authorList>
    </citation>
    <scope>NUCLEOTIDE SEQUENCE [LARGE SCALE GENOMIC DNA]</scope>
    <source>
        <strain evidence="1 2">DSM 26575</strain>
    </source>
</reference>
<dbReference type="Pfam" id="PF14345">
    <property type="entry name" value="GDYXXLXY"/>
    <property type="match status" value="1"/>
</dbReference>